<gene>
    <name evidence="2" type="ORF">CCMP2556_LOCUS46876</name>
</gene>
<dbReference type="Proteomes" id="UP001642484">
    <property type="component" value="Unassembled WGS sequence"/>
</dbReference>
<name>A0ABP0RIH9_9DINO</name>
<feature type="domain" description="DUF7495" evidence="1">
    <location>
        <begin position="277"/>
        <end position="368"/>
    </location>
</feature>
<accession>A0ABP0RIH9</accession>
<evidence type="ECO:0000313" key="3">
    <source>
        <dbReference type="Proteomes" id="UP001642484"/>
    </source>
</evidence>
<dbReference type="Pfam" id="PF24325">
    <property type="entry name" value="DUF7495"/>
    <property type="match status" value="2"/>
</dbReference>
<protein>
    <recommendedName>
        <fullName evidence="1">DUF7495 domain-containing protein</fullName>
    </recommendedName>
</protein>
<keyword evidence="3" id="KW-1185">Reference proteome</keyword>
<evidence type="ECO:0000313" key="2">
    <source>
        <dbReference type="EMBL" id="CAK9099051.1"/>
    </source>
</evidence>
<evidence type="ECO:0000259" key="1">
    <source>
        <dbReference type="Pfam" id="PF24325"/>
    </source>
</evidence>
<comment type="caution">
    <text evidence="2">The sequence shown here is derived from an EMBL/GenBank/DDBJ whole genome shotgun (WGS) entry which is preliminary data.</text>
</comment>
<dbReference type="EMBL" id="CAXAMN010025906">
    <property type="protein sequence ID" value="CAK9099051.1"/>
    <property type="molecule type" value="Genomic_DNA"/>
</dbReference>
<reference evidence="2 3" key="1">
    <citation type="submission" date="2024-02" db="EMBL/GenBank/DDBJ databases">
        <authorList>
            <person name="Chen Y."/>
            <person name="Shah S."/>
            <person name="Dougan E. K."/>
            <person name="Thang M."/>
            <person name="Chan C."/>
        </authorList>
    </citation>
    <scope>NUCLEOTIDE SEQUENCE [LARGE SCALE GENOMIC DNA]</scope>
</reference>
<feature type="domain" description="DUF7495" evidence="1">
    <location>
        <begin position="156"/>
        <end position="263"/>
    </location>
</feature>
<organism evidence="2 3">
    <name type="scientific">Durusdinium trenchii</name>
    <dbReference type="NCBI Taxonomy" id="1381693"/>
    <lineage>
        <taxon>Eukaryota</taxon>
        <taxon>Sar</taxon>
        <taxon>Alveolata</taxon>
        <taxon>Dinophyceae</taxon>
        <taxon>Suessiales</taxon>
        <taxon>Symbiodiniaceae</taxon>
        <taxon>Durusdinium</taxon>
    </lineage>
</organism>
<dbReference type="InterPro" id="IPR055918">
    <property type="entry name" value="DUF7495"/>
</dbReference>
<proteinExistence type="predicted"/>
<sequence>MIDCLVKVPTTTMFGRKGSSDIEELLFCFGMHSPGRLMYHDAEHLPHVVDEWLAVCENLREKWISMLRVAAVQNRSHFGQKAAQIVKCIHTRMLSLCLLCFAFRQAASVDVAVGSDGEVRGLVRVQSRKDSQMDGKLHLEEDPDGFSSAEEIPMTADTWPDGTWNKADEHCRAKGKQLCDYKKVCPKGRSHAPAIPGGQKKYEMWTPVRNAEDSNNPVEWVQVGTREKGDLCCLISSDCHGQVKNFQGWGKVKSFNGFIYCCENDLPVNLQELKLTNQHWNGSWSEAALLCDSKGMQLADWAELCPKGKGKNSVVPQLGKDMWTPVVNSGDVNNSIQWVQVGLRLEGDICKLISDVPGHTENFKGWGELRPYTVLETEMIGSVEVASVEFYEDGAKAEVKARADQVCMGGQHSRRSRHSTILRRLCLLVSAASSTPCCEEMGSLVHCANATSPPLAPGAASSSKTRVLVMQLATSNLWDSFCQYTAVVNARWAKRLDHRYVLTAGEYLRSSDLWRGGNVRAVLEVMKEASEEASRWTGFFHLDCDAALVDFSGEDALLETIQRYGEKVEVILSRDESGFAGTSRLSNMGTGLWRRSQWTLRLLETWWQALDQDSSRNEQEVLEDLLTTNAHGCLDRLILLPAGFLNSESSNPIAAPASRQPVFHLAGMPHGVRTAVFKSLWAEQCEPKGETESDPWRMRRVLVKSLADFALSLPDVPVEHQDGGNCRQTES</sequence>